<protein>
    <submittedName>
        <fullName evidence="1">(northern house mosquito) hypothetical protein</fullName>
    </submittedName>
</protein>
<dbReference type="AlphaFoldDB" id="A0A8D8FJN0"/>
<dbReference type="EMBL" id="HBUE01076266">
    <property type="protein sequence ID" value="CAG6475197.1"/>
    <property type="molecule type" value="Transcribed_RNA"/>
</dbReference>
<reference evidence="1" key="1">
    <citation type="submission" date="2021-05" db="EMBL/GenBank/DDBJ databases">
        <authorList>
            <person name="Alioto T."/>
            <person name="Alioto T."/>
            <person name="Gomez Garrido J."/>
        </authorList>
    </citation>
    <scope>NUCLEOTIDE SEQUENCE</scope>
</reference>
<sequence>MDPLVGLQMVQLQILLDTPRHGTLVHRNRRFDRPPGRFTLCWSANARRRRFGCCGGRRSGIVFQQVLKNRHVSREGFVFAGGAGTALRGHHEGIRDFTRQFLSEQIRKLKTLFFCVKNCQTKEKVNKCPCD</sequence>
<evidence type="ECO:0000313" key="1">
    <source>
        <dbReference type="EMBL" id="CAG6475197.1"/>
    </source>
</evidence>
<proteinExistence type="predicted"/>
<accession>A0A8D8FJN0</accession>
<organism evidence="1">
    <name type="scientific">Culex pipiens</name>
    <name type="common">House mosquito</name>
    <dbReference type="NCBI Taxonomy" id="7175"/>
    <lineage>
        <taxon>Eukaryota</taxon>
        <taxon>Metazoa</taxon>
        <taxon>Ecdysozoa</taxon>
        <taxon>Arthropoda</taxon>
        <taxon>Hexapoda</taxon>
        <taxon>Insecta</taxon>
        <taxon>Pterygota</taxon>
        <taxon>Neoptera</taxon>
        <taxon>Endopterygota</taxon>
        <taxon>Diptera</taxon>
        <taxon>Nematocera</taxon>
        <taxon>Culicoidea</taxon>
        <taxon>Culicidae</taxon>
        <taxon>Culicinae</taxon>
        <taxon>Culicini</taxon>
        <taxon>Culex</taxon>
        <taxon>Culex</taxon>
    </lineage>
</organism>
<name>A0A8D8FJN0_CULPI</name>